<evidence type="ECO:0000313" key="3">
    <source>
        <dbReference type="Proteomes" id="UP001197247"/>
    </source>
</evidence>
<organism evidence="2 3">
    <name type="scientific">Kineosporia corallincola</name>
    <dbReference type="NCBI Taxonomy" id="2835133"/>
    <lineage>
        <taxon>Bacteria</taxon>
        <taxon>Bacillati</taxon>
        <taxon>Actinomycetota</taxon>
        <taxon>Actinomycetes</taxon>
        <taxon>Kineosporiales</taxon>
        <taxon>Kineosporiaceae</taxon>
        <taxon>Kineosporia</taxon>
    </lineage>
</organism>
<proteinExistence type="predicted"/>
<reference evidence="2 3" key="1">
    <citation type="submission" date="2021-05" db="EMBL/GenBank/DDBJ databases">
        <title>Kineosporia and Streptomyces sp. nov. two new marine actinobacteria isolated from Coral.</title>
        <authorList>
            <person name="Buangrab K."/>
            <person name="Sutthacheep M."/>
            <person name="Yeemin T."/>
            <person name="Harunari E."/>
            <person name="Igarashi Y."/>
            <person name="Kanchanasin P."/>
            <person name="Tanasupawat S."/>
            <person name="Phongsopitanun W."/>
        </authorList>
    </citation>
    <scope>NUCLEOTIDE SEQUENCE [LARGE SCALE GENOMIC DNA]</scope>
    <source>
        <strain evidence="2 3">J2-2</strain>
    </source>
</reference>
<protein>
    <recommendedName>
        <fullName evidence="4">PD-(D/E)XK nuclease superfamily protein</fullName>
    </recommendedName>
</protein>
<name>A0ABS5TB15_9ACTN</name>
<feature type="region of interest" description="Disordered" evidence="1">
    <location>
        <begin position="365"/>
        <end position="387"/>
    </location>
</feature>
<dbReference type="RefSeq" id="WP_214154559.1">
    <property type="nucleotide sequence ID" value="NZ_JAHBAY010000002.1"/>
</dbReference>
<evidence type="ECO:0000256" key="1">
    <source>
        <dbReference type="SAM" id="MobiDB-lite"/>
    </source>
</evidence>
<dbReference type="EMBL" id="JAHBAY010000002">
    <property type="protein sequence ID" value="MBT0768257.1"/>
    <property type="molecule type" value="Genomic_DNA"/>
</dbReference>
<keyword evidence="3" id="KW-1185">Reference proteome</keyword>
<gene>
    <name evidence="2" type="ORF">KIH74_04945</name>
</gene>
<feature type="compositionally biased region" description="Low complexity" evidence="1">
    <location>
        <begin position="365"/>
        <end position="376"/>
    </location>
</feature>
<accession>A0ABS5TB15</accession>
<evidence type="ECO:0008006" key="4">
    <source>
        <dbReference type="Google" id="ProtNLM"/>
    </source>
</evidence>
<dbReference type="Proteomes" id="UP001197247">
    <property type="component" value="Unassembled WGS sequence"/>
</dbReference>
<evidence type="ECO:0000313" key="2">
    <source>
        <dbReference type="EMBL" id="MBT0768257.1"/>
    </source>
</evidence>
<sequence length="387" mass="42421">MEAFDVQTGRILRDENTISDLLAFLFSHDPDPLTQLLELPAGGHTVHREHLAGDGRVDLLIRDGDDAPVAVLQLKDSAGPQRQQLARYQQAFPSASLFLVALDRRERRAPSPWRMLSLIDVFAVWEERPDVGWLARQITGTLRTWNEQADEPLAQISGWFAPDVLTRRVTENIEQLLLDIPGCDFEVRSETHAGGRPTFVARLRPDDYSGPVWAGVDVHCLEQATADHPAHWVLRACVDASGTDVPAGEAVTEAHEVALRIAGALSYQALVDNLEQSGLPYLAPYLQDPGEKAGFMGPVDAAAALQWRDRKVSGSSPRRHPVFYHERGQRLSTQFDLAVADLDRFALAQLVASTLQHLTEAMQAPPASGASVVPAPRDSADEPVPVG</sequence>
<comment type="caution">
    <text evidence="2">The sequence shown here is derived from an EMBL/GenBank/DDBJ whole genome shotgun (WGS) entry which is preliminary data.</text>
</comment>